<feature type="region of interest" description="Disordered" evidence="10">
    <location>
        <begin position="261"/>
        <end position="345"/>
    </location>
</feature>
<dbReference type="PROSITE" id="PS51888">
    <property type="entry name" value="CLIP"/>
    <property type="match status" value="1"/>
</dbReference>
<dbReference type="InterPro" id="IPR043504">
    <property type="entry name" value="Peptidase_S1_PA_chymotrypsin"/>
</dbReference>
<evidence type="ECO:0000256" key="1">
    <source>
        <dbReference type="ARBA" id="ARBA00004606"/>
    </source>
</evidence>
<sequence length="715" mass="77173">LLVTALLLSHTLVRGDSSSGVNRRSSPALIDSGIRAGSRLPVVPAVGAKVTKLRPVGKQRPAEEEEDDDDDDDDDDDYFDFGLGDDDDDDDDEEEEEEDEEEEEEEEPVKPELPVPIVETSTTRARLLSDAAFNKLSETLGALNTVGRYIVNITKGQEASAITQMDPGTKETVPEALLTLTKTVLGQNITKTIEPLIKRVGNGGGGNGGESESDNAVTSGPLVIVSTSTLETIVASSTAEPLSAIAQRKEDNELTLGGTIDNKIASAPVPAGSAATEQKKKKKKKKKNKVKRKDPTHQEMRLTTTTTTSTTTRRPEPAPSNKIIESTKDIENRCRTPDGRPGRCEDLSTCPGLLLDLSHLRESLCFKSLFVPGVCCPIATTSTVLTTPRPPRPQQSGSGGGGSSSLVLSPVAKPPTTTSTTTTTTKRPLVPVYTVSPADSGALLSATLKPIDNIVDPEDCGQQEYSSGRIVGGIEAPTGQWPWMAAIFLHGTKRTEFWCGGSLIGTKYILTAAHCTRDSRQRPFAARQFTVRLGDIDLSTDGEPSAPVTYKVTEVRAHPRFSRVGFYNDIALLVLDKPVRKSKYVIPVCLPGPNLPSKERLAGRRATVVGWGTTYYGGKESTKQQQATLPVWRNEDCNRAYFQPITDNFVCAGFSEGGVDACQGDSGGPLMMLVEARWTQVGVVSFGNKCGEPGYPGVYTRISEYMEWIRENTKK</sequence>
<evidence type="ECO:0000256" key="2">
    <source>
        <dbReference type="ARBA" id="ARBA00022670"/>
    </source>
</evidence>
<dbReference type="FunFam" id="2.40.10.10:FF:000006">
    <property type="entry name" value="Serine proteinase stubble"/>
    <property type="match status" value="1"/>
</dbReference>
<dbReference type="PROSITE" id="PS00134">
    <property type="entry name" value="TRYPSIN_HIS"/>
    <property type="match status" value="1"/>
</dbReference>
<dbReference type="Gene3D" id="2.40.10.10">
    <property type="entry name" value="Trypsin-like serine proteases"/>
    <property type="match status" value="1"/>
</dbReference>
<evidence type="ECO:0000259" key="12">
    <source>
        <dbReference type="PROSITE" id="PS50240"/>
    </source>
</evidence>
<dbReference type="VEuPathDB" id="VectorBase:AMIN003249"/>
<feature type="domain" description="Peptidase S1" evidence="12">
    <location>
        <begin position="470"/>
        <end position="714"/>
    </location>
</feature>
<dbReference type="Pfam" id="PF00089">
    <property type="entry name" value="Trypsin"/>
    <property type="match status" value="1"/>
</dbReference>
<dbReference type="InterPro" id="IPR018114">
    <property type="entry name" value="TRYPSIN_HIS"/>
</dbReference>
<keyword evidence="2 9" id="KW-0645">Protease</keyword>
<evidence type="ECO:0000256" key="3">
    <source>
        <dbReference type="ARBA" id="ARBA00022729"/>
    </source>
</evidence>
<dbReference type="EnsemblMetazoa" id="AMIN003249-RA">
    <property type="protein sequence ID" value="AMIN003249-PA"/>
    <property type="gene ID" value="AMIN003249"/>
</dbReference>
<evidence type="ECO:0000256" key="11">
    <source>
        <dbReference type="SAM" id="SignalP"/>
    </source>
</evidence>
<reference evidence="15" key="1">
    <citation type="submission" date="2013-03" db="EMBL/GenBank/DDBJ databases">
        <title>The Genome Sequence of Anopheles minimus MINIMUS1.</title>
        <authorList>
            <consortium name="The Broad Institute Genomics Platform"/>
            <person name="Neafsey D.E."/>
            <person name="Walton C."/>
            <person name="Walker B."/>
            <person name="Young S.K."/>
            <person name="Zeng Q."/>
            <person name="Gargeya S."/>
            <person name="Fitzgerald M."/>
            <person name="Haas B."/>
            <person name="Abouelleil A."/>
            <person name="Allen A.W."/>
            <person name="Alvarado L."/>
            <person name="Arachchi H.M."/>
            <person name="Berlin A.M."/>
            <person name="Chapman S.B."/>
            <person name="Gainer-Dewar J."/>
            <person name="Goldberg J."/>
            <person name="Griggs A."/>
            <person name="Gujja S."/>
            <person name="Hansen M."/>
            <person name="Howarth C."/>
            <person name="Imamovic A."/>
            <person name="Ireland A."/>
            <person name="Larimer J."/>
            <person name="McCowan C."/>
            <person name="Murphy C."/>
            <person name="Pearson M."/>
            <person name="Poon T.W."/>
            <person name="Priest M."/>
            <person name="Roberts A."/>
            <person name="Saif S."/>
            <person name="Shea T."/>
            <person name="Sisk P."/>
            <person name="Sykes S."/>
            <person name="Wortman J."/>
            <person name="Nusbaum C."/>
            <person name="Birren B."/>
        </authorList>
    </citation>
    <scope>NUCLEOTIDE SEQUENCE [LARGE SCALE GENOMIC DNA]</scope>
    <source>
        <strain evidence="15">MINIMUS1</strain>
    </source>
</reference>
<feature type="compositionally biased region" description="Acidic residues" evidence="10">
    <location>
        <begin position="63"/>
        <end position="107"/>
    </location>
</feature>
<dbReference type="GO" id="GO:0016020">
    <property type="term" value="C:membrane"/>
    <property type="evidence" value="ECO:0007669"/>
    <property type="project" value="UniProtKB-SubCell"/>
</dbReference>
<keyword evidence="3 11" id="KW-0732">Signal</keyword>
<keyword evidence="6" id="KW-0735">Signal-anchor</keyword>
<dbReference type="PRINTS" id="PR00722">
    <property type="entry name" value="CHYMOTRYPSIN"/>
</dbReference>
<feature type="chain" id="PRO_5013266583" description="Peptidase S1 domain-containing protein" evidence="11">
    <location>
        <begin position="16"/>
        <end position="715"/>
    </location>
</feature>
<evidence type="ECO:0000313" key="14">
    <source>
        <dbReference type="EnsemblMetazoa" id="AMIN003249-PA"/>
    </source>
</evidence>
<evidence type="ECO:0000256" key="8">
    <source>
        <dbReference type="ARBA" id="ARBA00024195"/>
    </source>
</evidence>
<evidence type="ECO:0000256" key="10">
    <source>
        <dbReference type="SAM" id="MobiDB-lite"/>
    </source>
</evidence>
<feature type="domain" description="Clip" evidence="13">
    <location>
        <begin position="333"/>
        <end position="376"/>
    </location>
</feature>
<comment type="subcellular location">
    <subcellularLocation>
        <location evidence="1">Membrane</location>
        <topology evidence="1">Single-pass type II membrane protein</topology>
    </subcellularLocation>
</comment>
<accession>A0A182VYU4</accession>
<feature type="compositionally biased region" description="Basic and acidic residues" evidence="10">
    <location>
        <begin position="325"/>
        <end position="345"/>
    </location>
</feature>
<evidence type="ECO:0000256" key="5">
    <source>
        <dbReference type="ARBA" id="ARBA00022825"/>
    </source>
</evidence>
<evidence type="ECO:0000256" key="7">
    <source>
        <dbReference type="ARBA" id="ARBA00023157"/>
    </source>
</evidence>
<dbReference type="InterPro" id="IPR033116">
    <property type="entry name" value="TRYPSIN_SER"/>
</dbReference>
<dbReference type="GO" id="GO:0004252">
    <property type="term" value="F:serine-type endopeptidase activity"/>
    <property type="evidence" value="ECO:0007669"/>
    <property type="project" value="InterPro"/>
</dbReference>
<evidence type="ECO:0008006" key="16">
    <source>
        <dbReference type="Google" id="ProtNLM"/>
    </source>
</evidence>
<keyword evidence="7" id="KW-1015">Disulfide bond</keyword>
<evidence type="ECO:0000313" key="15">
    <source>
        <dbReference type="Proteomes" id="UP000075920"/>
    </source>
</evidence>
<feature type="region of interest" description="Disordered" evidence="10">
    <location>
        <begin position="52"/>
        <end position="114"/>
    </location>
</feature>
<keyword evidence="5 9" id="KW-0720">Serine protease</keyword>
<dbReference type="PANTHER" id="PTHR24258:SF116">
    <property type="entry name" value="FI16631P1-RELATED"/>
    <property type="match status" value="1"/>
</dbReference>
<name>A0A182VYU4_9DIPT</name>
<dbReference type="InterPro" id="IPR001314">
    <property type="entry name" value="Peptidase_S1A"/>
</dbReference>
<feature type="compositionally biased region" description="Basic residues" evidence="10">
    <location>
        <begin position="279"/>
        <end position="292"/>
    </location>
</feature>
<dbReference type="STRING" id="112268.A0A182VYU4"/>
<reference evidence="14" key="2">
    <citation type="submission" date="2020-05" db="UniProtKB">
        <authorList>
            <consortium name="EnsemblMetazoa"/>
        </authorList>
    </citation>
    <scope>IDENTIFICATION</scope>
    <source>
        <strain evidence="14">MINIMUS1</strain>
    </source>
</reference>
<dbReference type="InterPro" id="IPR001254">
    <property type="entry name" value="Trypsin_dom"/>
</dbReference>
<dbReference type="GO" id="GO:0006508">
    <property type="term" value="P:proteolysis"/>
    <property type="evidence" value="ECO:0007669"/>
    <property type="project" value="UniProtKB-KW"/>
</dbReference>
<organism evidence="14 15">
    <name type="scientific">Anopheles minimus</name>
    <dbReference type="NCBI Taxonomy" id="112268"/>
    <lineage>
        <taxon>Eukaryota</taxon>
        <taxon>Metazoa</taxon>
        <taxon>Ecdysozoa</taxon>
        <taxon>Arthropoda</taxon>
        <taxon>Hexapoda</taxon>
        <taxon>Insecta</taxon>
        <taxon>Pterygota</taxon>
        <taxon>Neoptera</taxon>
        <taxon>Endopterygota</taxon>
        <taxon>Diptera</taxon>
        <taxon>Nematocera</taxon>
        <taxon>Culicoidea</taxon>
        <taxon>Culicidae</taxon>
        <taxon>Anophelinae</taxon>
        <taxon>Anopheles</taxon>
    </lineage>
</organism>
<evidence type="ECO:0000256" key="4">
    <source>
        <dbReference type="ARBA" id="ARBA00022801"/>
    </source>
</evidence>
<dbReference type="InterPro" id="IPR009003">
    <property type="entry name" value="Peptidase_S1_PA"/>
</dbReference>
<keyword evidence="4 9" id="KW-0378">Hydrolase</keyword>
<keyword evidence="15" id="KW-1185">Reference proteome</keyword>
<dbReference type="AlphaFoldDB" id="A0A182VYU4"/>
<dbReference type="Proteomes" id="UP000075920">
    <property type="component" value="Unassembled WGS sequence"/>
</dbReference>
<feature type="signal peptide" evidence="11">
    <location>
        <begin position="1"/>
        <end position="15"/>
    </location>
</feature>
<dbReference type="SUPFAM" id="SSF50494">
    <property type="entry name" value="Trypsin-like serine proteases"/>
    <property type="match status" value="1"/>
</dbReference>
<dbReference type="SMART" id="SM00020">
    <property type="entry name" value="Tryp_SPc"/>
    <property type="match status" value="1"/>
</dbReference>
<protein>
    <recommendedName>
        <fullName evidence="16">Peptidase S1 domain-containing protein</fullName>
    </recommendedName>
</protein>
<feature type="region of interest" description="Disordered" evidence="10">
    <location>
        <begin position="383"/>
        <end position="425"/>
    </location>
</feature>
<proteinExistence type="inferred from homology"/>
<dbReference type="PROSITE" id="PS00135">
    <property type="entry name" value="TRYPSIN_SER"/>
    <property type="match status" value="1"/>
</dbReference>
<evidence type="ECO:0000256" key="9">
    <source>
        <dbReference type="RuleBase" id="RU363034"/>
    </source>
</evidence>
<evidence type="ECO:0000256" key="6">
    <source>
        <dbReference type="ARBA" id="ARBA00022968"/>
    </source>
</evidence>
<feature type="compositionally biased region" description="Low complexity" evidence="10">
    <location>
        <begin position="404"/>
        <end position="425"/>
    </location>
</feature>
<feature type="compositionally biased region" description="Low complexity" evidence="10">
    <location>
        <begin position="303"/>
        <end position="312"/>
    </location>
</feature>
<evidence type="ECO:0000259" key="13">
    <source>
        <dbReference type="PROSITE" id="PS51888"/>
    </source>
</evidence>
<dbReference type="PROSITE" id="PS50240">
    <property type="entry name" value="TRYPSIN_DOM"/>
    <property type="match status" value="1"/>
</dbReference>
<dbReference type="PANTHER" id="PTHR24258">
    <property type="entry name" value="SERINE PROTEASE-RELATED"/>
    <property type="match status" value="1"/>
</dbReference>
<dbReference type="CDD" id="cd00190">
    <property type="entry name" value="Tryp_SPc"/>
    <property type="match status" value="1"/>
</dbReference>
<dbReference type="SMART" id="SM00680">
    <property type="entry name" value="CLIP"/>
    <property type="match status" value="1"/>
</dbReference>
<keyword evidence="6" id="KW-0812">Transmembrane</keyword>
<comment type="similarity">
    <text evidence="8">Belongs to the peptidase S1 family. CLIP subfamily.</text>
</comment>
<dbReference type="InterPro" id="IPR022700">
    <property type="entry name" value="CLIP"/>
</dbReference>